<evidence type="ECO:0000256" key="6">
    <source>
        <dbReference type="ARBA" id="ARBA00022840"/>
    </source>
</evidence>
<dbReference type="Pfam" id="PF07714">
    <property type="entry name" value="PK_Tyr_Ser-Thr"/>
    <property type="match status" value="1"/>
</dbReference>
<evidence type="ECO:0000256" key="1">
    <source>
        <dbReference type="ARBA" id="ARBA00012513"/>
    </source>
</evidence>
<evidence type="ECO:0000256" key="2">
    <source>
        <dbReference type="ARBA" id="ARBA00022527"/>
    </source>
</evidence>
<comment type="catalytic activity">
    <reaction evidence="7">
        <text>L-threonyl-[protein] + ATP = O-phospho-L-threonyl-[protein] + ADP + H(+)</text>
        <dbReference type="Rhea" id="RHEA:46608"/>
        <dbReference type="Rhea" id="RHEA-COMP:11060"/>
        <dbReference type="Rhea" id="RHEA-COMP:11605"/>
        <dbReference type="ChEBI" id="CHEBI:15378"/>
        <dbReference type="ChEBI" id="CHEBI:30013"/>
        <dbReference type="ChEBI" id="CHEBI:30616"/>
        <dbReference type="ChEBI" id="CHEBI:61977"/>
        <dbReference type="ChEBI" id="CHEBI:456216"/>
        <dbReference type="EC" id="2.7.11.1"/>
    </reaction>
</comment>
<dbReference type="VEuPathDB" id="FungiDB:RhiirA1_534134"/>
<dbReference type="InterPro" id="IPR000719">
    <property type="entry name" value="Prot_kinase_dom"/>
</dbReference>
<dbReference type="PANTHER" id="PTHR44329">
    <property type="entry name" value="SERINE/THREONINE-PROTEIN KINASE TNNI3K-RELATED"/>
    <property type="match status" value="1"/>
</dbReference>
<comment type="caution">
    <text evidence="10">The sequence shown here is derived from an EMBL/GenBank/DDBJ whole genome shotgun (WGS) entry which is preliminary data.</text>
</comment>
<dbReference type="EC" id="2.7.11.1" evidence="1"/>
<keyword evidence="3" id="KW-0808">Transferase</keyword>
<evidence type="ECO:0000256" key="5">
    <source>
        <dbReference type="ARBA" id="ARBA00022777"/>
    </source>
</evidence>
<evidence type="ECO:0000256" key="3">
    <source>
        <dbReference type="ARBA" id="ARBA00022679"/>
    </source>
</evidence>
<dbReference type="InterPro" id="IPR001245">
    <property type="entry name" value="Ser-Thr/Tyr_kinase_cat_dom"/>
</dbReference>
<organism evidence="10 11">
    <name type="scientific">Rhizophagus irregularis</name>
    <dbReference type="NCBI Taxonomy" id="588596"/>
    <lineage>
        <taxon>Eukaryota</taxon>
        <taxon>Fungi</taxon>
        <taxon>Fungi incertae sedis</taxon>
        <taxon>Mucoromycota</taxon>
        <taxon>Glomeromycotina</taxon>
        <taxon>Glomeromycetes</taxon>
        <taxon>Glomerales</taxon>
        <taxon>Glomeraceae</taxon>
        <taxon>Rhizophagus</taxon>
    </lineage>
</organism>
<evidence type="ECO:0000313" key="11">
    <source>
        <dbReference type="Proteomes" id="UP000234323"/>
    </source>
</evidence>
<dbReference type="SUPFAM" id="SSF56112">
    <property type="entry name" value="Protein kinase-like (PK-like)"/>
    <property type="match status" value="1"/>
</dbReference>
<accession>A0A2I1GLP4</accession>
<evidence type="ECO:0000256" key="8">
    <source>
        <dbReference type="ARBA" id="ARBA00048679"/>
    </source>
</evidence>
<reference evidence="10 11" key="1">
    <citation type="submission" date="2015-10" db="EMBL/GenBank/DDBJ databases">
        <title>Genome analyses suggest a sexual origin of heterokaryosis in a supposedly ancient asexual fungus.</title>
        <authorList>
            <person name="Ropars J."/>
            <person name="Sedzielewska K."/>
            <person name="Noel J."/>
            <person name="Charron P."/>
            <person name="Farinelli L."/>
            <person name="Marton T."/>
            <person name="Kruger M."/>
            <person name="Pelin A."/>
            <person name="Brachmann A."/>
            <person name="Corradi N."/>
        </authorList>
    </citation>
    <scope>NUCLEOTIDE SEQUENCE [LARGE SCALE GENOMIC DNA]</scope>
    <source>
        <strain evidence="10 11">A4</strain>
    </source>
</reference>
<feature type="domain" description="Protein kinase" evidence="9">
    <location>
        <begin position="188"/>
        <end position="464"/>
    </location>
</feature>
<name>A0A2I1GLP4_9GLOM</name>
<gene>
    <name evidence="10" type="ORF">RhiirA4_462809</name>
</gene>
<dbReference type="Proteomes" id="UP000234323">
    <property type="component" value="Unassembled WGS sequence"/>
</dbReference>
<dbReference type="Gene3D" id="1.10.510.10">
    <property type="entry name" value="Transferase(Phosphotransferase) domain 1"/>
    <property type="match status" value="1"/>
</dbReference>
<keyword evidence="4" id="KW-0547">Nucleotide-binding</keyword>
<dbReference type="InterPro" id="IPR051681">
    <property type="entry name" value="Ser/Thr_Kinases-Pseudokinases"/>
</dbReference>
<comment type="catalytic activity">
    <reaction evidence="8">
        <text>L-seryl-[protein] + ATP = O-phospho-L-seryl-[protein] + ADP + H(+)</text>
        <dbReference type="Rhea" id="RHEA:17989"/>
        <dbReference type="Rhea" id="RHEA-COMP:9863"/>
        <dbReference type="Rhea" id="RHEA-COMP:11604"/>
        <dbReference type="ChEBI" id="CHEBI:15378"/>
        <dbReference type="ChEBI" id="CHEBI:29999"/>
        <dbReference type="ChEBI" id="CHEBI:30616"/>
        <dbReference type="ChEBI" id="CHEBI:83421"/>
        <dbReference type="ChEBI" id="CHEBI:456216"/>
        <dbReference type="EC" id="2.7.11.1"/>
    </reaction>
</comment>
<keyword evidence="2" id="KW-0723">Serine/threonine-protein kinase</keyword>
<protein>
    <recommendedName>
        <fullName evidence="1">non-specific serine/threonine protein kinase</fullName>
        <ecNumber evidence="1">2.7.11.1</ecNumber>
    </recommendedName>
</protein>
<dbReference type="GO" id="GO:0005524">
    <property type="term" value="F:ATP binding"/>
    <property type="evidence" value="ECO:0007669"/>
    <property type="project" value="UniProtKB-KW"/>
</dbReference>
<dbReference type="EMBL" id="LLXI01000557">
    <property type="protein sequence ID" value="PKY47566.1"/>
    <property type="molecule type" value="Genomic_DNA"/>
</dbReference>
<keyword evidence="11" id="KW-1185">Reference proteome</keyword>
<keyword evidence="5 10" id="KW-0418">Kinase</keyword>
<dbReference type="VEuPathDB" id="FungiDB:RhiirFUN_000728"/>
<dbReference type="AlphaFoldDB" id="A0A2I1GLP4"/>
<dbReference type="InterPro" id="IPR011009">
    <property type="entry name" value="Kinase-like_dom_sf"/>
</dbReference>
<dbReference type="Gene3D" id="1.10.10.1010">
    <property type="entry name" value="Intein homing endonuclease, domain IV"/>
    <property type="match status" value="1"/>
</dbReference>
<proteinExistence type="predicted"/>
<evidence type="ECO:0000259" key="9">
    <source>
        <dbReference type="PROSITE" id="PS50011"/>
    </source>
</evidence>
<evidence type="ECO:0000256" key="4">
    <source>
        <dbReference type="ARBA" id="ARBA00022741"/>
    </source>
</evidence>
<evidence type="ECO:0000256" key="7">
    <source>
        <dbReference type="ARBA" id="ARBA00047899"/>
    </source>
</evidence>
<dbReference type="GO" id="GO:0004674">
    <property type="term" value="F:protein serine/threonine kinase activity"/>
    <property type="evidence" value="ECO:0007669"/>
    <property type="project" value="UniProtKB-KW"/>
</dbReference>
<sequence length="568" mass="65432">MTVTISDLSDLYFSQIRNAITFVCSVSPNSVIEDNLYDDSNTNMKWNFNGILLMDCDEGFKEKYDVTEDLMRLVKIINNHGCNKEKSKEGFVVNCITLLFSAIVRGGYAHNKKNFVNKELNKDYEKYKKCNKENTDFDWCKACNAKRFQQNFKNWTSGNSNIDKFIQDVQLSATNYREVLEWIPYNKFYDVEYIAKGGFGKVYRAVWIDGDIDGWDNKNQNWERYEPNMFVALKSLNNSENVTLEFINEITLHNKIGANTANVVRAYGITQDPESNNYMMVLEYAINGSLRNYLNESYSRLDWNGKLRCLYNIASGLDIIHKNELTHGDLHIGNVLMMACGNTIITDMGLCKPADYKVSESTKNKIYGVLPYIAPEILKGNNYTKASDIYGFGIIMYEVISGLPPYHDVSHDINLAIKICQGLRPRFVIKIPQLIIHLIKRCLDANPLNRPTAKKIKEILDQWSFKFDSQTELQEQIEEAEEINNNLPTSNVTLTSLSYETHSEAVYTSGLLNLNNLPEPKNSDDYYEQNDNIISEKFSVEKVMQMKQKETSLFMILTFYYSYSLTDT</sequence>
<evidence type="ECO:0000313" key="10">
    <source>
        <dbReference type="EMBL" id="PKY47566.1"/>
    </source>
</evidence>
<dbReference type="PANTHER" id="PTHR44329:SF285">
    <property type="entry name" value="V-MOS MOLONEY MURINE SARCOMA VIRAL ONCO HOMOLOG"/>
    <property type="match status" value="1"/>
</dbReference>
<dbReference type="PROSITE" id="PS50011">
    <property type="entry name" value="PROTEIN_KINASE_DOM"/>
    <property type="match status" value="1"/>
</dbReference>
<keyword evidence="6" id="KW-0067">ATP-binding</keyword>
<dbReference type="VEuPathDB" id="FungiDB:FUN_020449"/>